<organism evidence="1 2">
    <name type="scientific">Trichinella zimbabwensis</name>
    <dbReference type="NCBI Taxonomy" id="268475"/>
    <lineage>
        <taxon>Eukaryota</taxon>
        <taxon>Metazoa</taxon>
        <taxon>Ecdysozoa</taxon>
        <taxon>Nematoda</taxon>
        <taxon>Enoplea</taxon>
        <taxon>Dorylaimia</taxon>
        <taxon>Trichinellida</taxon>
        <taxon>Trichinellidae</taxon>
        <taxon>Trichinella</taxon>
    </lineage>
</organism>
<evidence type="ECO:0000313" key="2">
    <source>
        <dbReference type="Proteomes" id="UP000055024"/>
    </source>
</evidence>
<dbReference type="Proteomes" id="UP000055024">
    <property type="component" value="Unassembled WGS sequence"/>
</dbReference>
<gene>
    <name evidence="1" type="ORF">T11_11870</name>
</gene>
<dbReference type="AlphaFoldDB" id="A0A0V1HU35"/>
<reference evidence="1 2" key="1">
    <citation type="submission" date="2015-01" db="EMBL/GenBank/DDBJ databases">
        <title>Evolution of Trichinella species and genotypes.</title>
        <authorList>
            <person name="Korhonen P.K."/>
            <person name="Edoardo P."/>
            <person name="Giuseppe L.R."/>
            <person name="Gasser R.B."/>
        </authorList>
    </citation>
    <scope>NUCLEOTIDE SEQUENCE [LARGE SCALE GENOMIC DNA]</scope>
    <source>
        <strain evidence="1">ISS1029</strain>
    </source>
</reference>
<name>A0A0V1HU35_9BILA</name>
<keyword evidence="2" id="KW-1185">Reference proteome</keyword>
<proteinExistence type="predicted"/>
<comment type="caution">
    <text evidence="1">The sequence shown here is derived from an EMBL/GenBank/DDBJ whole genome shotgun (WGS) entry which is preliminary data.</text>
</comment>
<sequence>MEYHPYYRFSLIPNMWLFEFIFDLYPLVNTALHNEHSRKAREIMKCFADMCKQYCANQKKDAVRNGADNLTENTIKRRPSVGNFQGSTFASYFISNMLAVRSTFIPLQNSCN</sequence>
<evidence type="ECO:0000313" key="1">
    <source>
        <dbReference type="EMBL" id="KRZ14006.1"/>
    </source>
</evidence>
<protein>
    <submittedName>
        <fullName evidence="1">Uncharacterized protein</fullName>
    </submittedName>
</protein>
<accession>A0A0V1HU35</accession>
<dbReference type="EMBL" id="JYDP01000028">
    <property type="protein sequence ID" value="KRZ14006.1"/>
    <property type="molecule type" value="Genomic_DNA"/>
</dbReference>